<evidence type="ECO:0000256" key="8">
    <source>
        <dbReference type="ARBA" id="ARBA00023242"/>
    </source>
</evidence>
<keyword evidence="5" id="KW-0227">DNA damage</keyword>
<reference evidence="14 15" key="1">
    <citation type="journal article" date="2018" name="Genome Biol. Evol.">
        <title>Multiple Roots of Fruiting Body Formation in Amoebozoa.</title>
        <authorList>
            <person name="Hillmann F."/>
            <person name="Forbes G."/>
            <person name="Novohradska S."/>
            <person name="Ferling I."/>
            <person name="Riege K."/>
            <person name="Groth M."/>
            <person name="Westermann M."/>
            <person name="Marz M."/>
            <person name="Spaller T."/>
            <person name="Winckler T."/>
            <person name="Schaap P."/>
            <person name="Glockner G."/>
        </authorList>
    </citation>
    <scope>NUCLEOTIDE SEQUENCE [LARGE SCALE GENOMIC DNA]</scope>
    <source>
        <strain evidence="14 15">Jena</strain>
    </source>
</reference>
<comment type="similarity">
    <text evidence="2 12">Belongs to the rad9 family.</text>
</comment>
<comment type="caution">
    <text evidence="14">The sequence shown here is derived from an EMBL/GenBank/DDBJ whole genome shotgun (WGS) entry which is preliminary data.</text>
</comment>
<dbReference type="PIRSF" id="PIRSF009303">
    <property type="entry name" value="Cell_cycle_RAD9"/>
    <property type="match status" value="1"/>
</dbReference>
<dbReference type="PANTHER" id="PTHR15237">
    <property type="entry name" value="DNA REPAIR PROTEIN RAD9"/>
    <property type="match status" value="1"/>
</dbReference>
<dbReference type="EMBL" id="MDYQ01000520">
    <property type="protein sequence ID" value="PRP73962.1"/>
    <property type="molecule type" value="Genomic_DNA"/>
</dbReference>
<keyword evidence="6" id="KW-0378">Hydrolase</keyword>
<feature type="compositionally biased region" description="Basic and acidic residues" evidence="13">
    <location>
        <begin position="391"/>
        <end position="411"/>
    </location>
</feature>
<keyword evidence="7" id="KW-0269">Exonuclease</keyword>
<dbReference type="GO" id="GO:0030896">
    <property type="term" value="C:checkpoint clamp complex"/>
    <property type="evidence" value="ECO:0007669"/>
    <property type="project" value="UniProtKB-UniRule"/>
</dbReference>
<keyword evidence="3" id="KW-0597">Phosphoprotein</keyword>
<evidence type="ECO:0000256" key="11">
    <source>
        <dbReference type="ARBA" id="ARBA00079896"/>
    </source>
</evidence>
<protein>
    <recommendedName>
        <fullName evidence="10">Cell cycle checkpoint control protein RAD9A</fullName>
    </recommendedName>
    <alternativeName>
        <fullName evidence="11">DNA repair exonuclease rad9 homolog A</fullName>
    </alternativeName>
</protein>
<feature type="compositionally biased region" description="Low complexity" evidence="13">
    <location>
        <begin position="333"/>
        <end position="353"/>
    </location>
</feature>
<dbReference type="InterPro" id="IPR046938">
    <property type="entry name" value="DNA_clamp_sf"/>
</dbReference>
<evidence type="ECO:0000313" key="15">
    <source>
        <dbReference type="Proteomes" id="UP000241769"/>
    </source>
</evidence>
<keyword evidence="8" id="KW-0539">Nucleus</keyword>
<evidence type="ECO:0000256" key="6">
    <source>
        <dbReference type="ARBA" id="ARBA00022801"/>
    </source>
</evidence>
<keyword evidence="4" id="KW-0540">Nuclease</keyword>
<dbReference type="Pfam" id="PF04139">
    <property type="entry name" value="Rad9"/>
    <property type="match status" value="1"/>
</dbReference>
<dbReference type="GO" id="GO:0004527">
    <property type="term" value="F:exonuclease activity"/>
    <property type="evidence" value="ECO:0007669"/>
    <property type="project" value="UniProtKB-KW"/>
</dbReference>
<keyword evidence="15" id="KW-1185">Reference proteome</keyword>
<dbReference type="Gene3D" id="3.70.10.10">
    <property type="match status" value="1"/>
</dbReference>
<comment type="function">
    <text evidence="9">Component of the 9-1-1 cell-cycle checkpoint response complex that plays a major role in DNA repair. The 9-1-1 complex is recruited to DNA lesion upon damage by the RAD17-replication factor C (RFC) clamp loader complex. Acts then as a sliding clamp platform on DNA for several proteins involved in long-patch base excision repair (LP-BER). The 9-1-1 complex stimulates DNA polymerase beta (POLB) activity by increasing its affinity for the 3'-OH end of the primer-template and stabilizes POLB to those sites where LP-BER proceeds; endonuclease FEN1 cleavage activity on substrates with double, nick, or gap flaps of distinct sequences and lengths; and DNA ligase I (LIG1) on long-patch base excision repair substrates. The 9-1-1 complex is necessary for the recruitment of RHNO1 to sites of double-stranded breaks (DSB) occurring during the S phase. RAD9A possesses 3'-&gt;5' double stranded DNA exonuclease activity.</text>
</comment>
<evidence type="ECO:0000256" key="10">
    <source>
        <dbReference type="ARBA" id="ARBA00069752"/>
    </source>
</evidence>
<dbReference type="GO" id="GO:0031573">
    <property type="term" value="P:mitotic intra-S DNA damage checkpoint signaling"/>
    <property type="evidence" value="ECO:0007669"/>
    <property type="project" value="TreeGrafter"/>
</dbReference>
<sequence length="427" mass="48053">MQCTIPSKYIKLFAKSIQCLAKVGEDLYIHATRKELVLRTLNSSRVAFFAFFLNQKFFDHYELDENNERKFAVKLKSCQAVFRQFDTVEQCELRLDDVEDRFVFTLTCKHGIRKVYKLTYEEVDPVLALYNKDEATNTMQFHSKKMLEAVSNFQNSNTEISLFVAKNAITLQSHSEETVTQQKTRELKTKLTLDVADFEGFHVGLDTSITFCMKEFKAMLAFGDAAGQPLKMSFERGGRPLLITTNYFDLFSADFVLATLIDNSSQSGDSSRDTDTKSTPNSNGCSNITPQSSKRSSYLSPEPTTPLSRRELLSEVASPSPYVQRYSGDSAYSSGGPIVSSSPSVITSGSNSIRPDSPQQQYHPSSVNGTYNNVYQGYDDDDDEVPPSPPPDERPNKVQRREDGYRSHVPMDEEDDDDEEVPSSAPQ</sequence>
<feature type="compositionally biased region" description="Polar residues" evidence="13">
    <location>
        <begin position="357"/>
        <end position="375"/>
    </location>
</feature>
<dbReference type="OrthoDB" id="60092at2759"/>
<gene>
    <name evidence="14" type="ORF">PROFUN_08155</name>
</gene>
<proteinExistence type="inferred from homology"/>
<evidence type="ECO:0000256" key="2">
    <source>
        <dbReference type="ARBA" id="ARBA00008494"/>
    </source>
</evidence>
<evidence type="ECO:0000256" key="5">
    <source>
        <dbReference type="ARBA" id="ARBA00022763"/>
    </source>
</evidence>
<feature type="compositionally biased region" description="Polar residues" evidence="13">
    <location>
        <begin position="277"/>
        <end position="299"/>
    </location>
</feature>
<dbReference type="PANTHER" id="PTHR15237:SF0">
    <property type="entry name" value="CELL CYCLE CHECKPOINT CONTROL PROTEIN"/>
    <property type="match status" value="1"/>
</dbReference>
<dbReference type="InParanoid" id="A0A2P6MQJ3"/>
<dbReference type="GO" id="GO:0071479">
    <property type="term" value="P:cellular response to ionizing radiation"/>
    <property type="evidence" value="ECO:0007669"/>
    <property type="project" value="TreeGrafter"/>
</dbReference>
<evidence type="ECO:0000313" key="14">
    <source>
        <dbReference type="EMBL" id="PRP73962.1"/>
    </source>
</evidence>
<evidence type="ECO:0000256" key="7">
    <source>
        <dbReference type="ARBA" id="ARBA00022839"/>
    </source>
</evidence>
<comment type="subcellular location">
    <subcellularLocation>
        <location evidence="1">Nucleus</location>
    </subcellularLocation>
</comment>
<feature type="region of interest" description="Disordered" evidence="13">
    <location>
        <begin position="264"/>
        <end position="427"/>
    </location>
</feature>
<dbReference type="SUPFAM" id="SSF55979">
    <property type="entry name" value="DNA clamp"/>
    <property type="match status" value="1"/>
</dbReference>
<evidence type="ECO:0000256" key="1">
    <source>
        <dbReference type="ARBA" id="ARBA00004123"/>
    </source>
</evidence>
<dbReference type="AlphaFoldDB" id="A0A2P6MQJ3"/>
<dbReference type="InterPro" id="IPR026584">
    <property type="entry name" value="Rad9"/>
</dbReference>
<accession>A0A2P6MQJ3</accession>
<dbReference type="FunFam" id="3.70.10.10:FF:000005">
    <property type="entry name" value="Cell cycle checkpoint control protein"/>
    <property type="match status" value="1"/>
</dbReference>
<feature type="compositionally biased region" description="Acidic residues" evidence="13">
    <location>
        <begin position="412"/>
        <end position="421"/>
    </location>
</feature>
<name>A0A2P6MQJ3_9EUKA</name>
<evidence type="ECO:0000256" key="12">
    <source>
        <dbReference type="PIRNR" id="PIRNR009303"/>
    </source>
</evidence>
<dbReference type="FunCoup" id="A0A2P6MQJ3">
    <property type="interactions" value="206"/>
</dbReference>
<evidence type="ECO:0000256" key="4">
    <source>
        <dbReference type="ARBA" id="ARBA00022722"/>
    </source>
</evidence>
<dbReference type="GO" id="GO:0000076">
    <property type="term" value="P:DNA replication checkpoint signaling"/>
    <property type="evidence" value="ECO:0007669"/>
    <property type="project" value="TreeGrafter"/>
</dbReference>
<dbReference type="STRING" id="1890364.A0A2P6MQJ3"/>
<dbReference type="GO" id="GO:0006281">
    <property type="term" value="P:DNA repair"/>
    <property type="evidence" value="ECO:0007669"/>
    <property type="project" value="UniProtKB-UniRule"/>
</dbReference>
<organism evidence="14 15">
    <name type="scientific">Planoprotostelium fungivorum</name>
    <dbReference type="NCBI Taxonomy" id="1890364"/>
    <lineage>
        <taxon>Eukaryota</taxon>
        <taxon>Amoebozoa</taxon>
        <taxon>Evosea</taxon>
        <taxon>Variosea</taxon>
        <taxon>Cavosteliida</taxon>
        <taxon>Cavosteliaceae</taxon>
        <taxon>Planoprotostelium</taxon>
    </lineage>
</organism>
<evidence type="ECO:0000256" key="13">
    <source>
        <dbReference type="SAM" id="MobiDB-lite"/>
    </source>
</evidence>
<dbReference type="InterPro" id="IPR007268">
    <property type="entry name" value="Rad9/Ddc1"/>
</dbReference>
<evidence type="ECO:0000256" key="9">
    <source>
        <dbReference type="ARBA" id="ARBA00059283"/>
    </source>
</evidence>
<evidence type="ECO:0000256" key="3">
    <source>
        <dbReference type="ARBA" id="ARBA00022553"/>
    </source>
</evidence>
<dbReference type="Proteomes" id="UP000241769">
    <property type="component" value="Unassembled WGS sequence"/>
</dbReference>